<dbReference type="Pfam" id="PF12697">
    <property type="entry name" value="Abhydrolase_6"/>
    <property type="match status" value="1"/>
</dbReference>
<dbReference type="Gene3D" id="3.40.50.1820">
    <property type="entry name" value="alpha/beta hydrolase"/>
    <property type="match status" value="1"/>
</dbReference>
<protein>
    <submittedName>
        <fullName evidence="2">Alpha/beta hydrolase</fullName>
    </submittedName>
</protein>
<proteinExistence type="predicted"/>
<evidence type="ECO:0000259" key="1">
    <source>
        <dbReference type="Pfam" id="PF12697"/>
    </source>
</evidence>
<gene>
    <name evidence="2" type="ORF">AC529_06710</name>
</gene>
<evidence type="ECO:0000313" key="2">
    <source>
        <dbReference type="EMBL" id="KUP97513.1"/>
    </source>
</evidence>
<name>A0A147KJS6_THECS</name>
<dbReference type="AlphaFoldDB" id="A0A147KJS6"/>
<accession>A0A147KJS6</accession>
<dbReference type="PRINTS" id="PR00111">
    <property type="entry name" value="ABHYDROLASE"/>
</dbReference>
<dbReference type="EMBL" id="LGEM01000024">
    <property type="protein sequence ID" value="KUP97513.1"/>
    <property type="molecule type" value="Genomic_DNA"/>
</dbReference>
<dbReference type="RefSeq" id="WP_068757551.1">
    <property type="nucleotide sequence ID" value="NZ_KQ950183.1"/>
</dbReference>
<dbReference type="GO" id="GO:0016787">
    <property type="term" value="F:hydrolase activity"/>
    <property type="evidence" value="ECO:0007669"/>
    <property type="project" value="UniProtKB-KW"/>
</dbReference>
<evidence type="ECO:0000313" key="3">
    <source>
        <dbReference type="Proteomes" id="UP000074382"/>
    </source>
</evidence>
<dbReference type="PANTHER" id="PTHR43433">
    <property type="entry name" value="HYDROLASE, ALPHA/BETA FOLD FAMILY PROTEIN"/>
    <property type="match status" value="1"/>
</dbReference>
<dbReference type="Proteomes" id="UP000074382">
    <property type="component" value="Unassembled WGS sequence"/>
</dbReference>
<comment type="caution">
    <text evidence="2">The sequence shown here is derived from an EMBL/GenBank/DDBJ whole genome shotgun (WGS) entry which is preliminary data.</text>
</comment>
<dbReference type="PANTHER" id="PTHR43433:SF5">
    <property type="entry name" value="AB HYDROLASE-1 DOMAIN-CONTAINING PROTEIN"/>
    <property type="match status" value="1"/>
</dbReference>
<organism evidence="2 3">
    <name type="scientific">Thermobifida cellulosilytica TB100</name>
    <dbReference type="NCBI Taxonomy" id="665004"/>
    <lineage>
        <taxon>Bacteria</taxon>
        <taxon>Bacillati</taxon>
        <taxon>Actinomycetota</taxon>
        <taxon>Actinomycetes</taxon>
        <taxon>Streptosporangiales</taxon>
        <taxon>Nocardiopsidaceae</taxon>
        <taxon>Thermobifida</taxon>
    </lineage>
</organism>
<keyword evidence="3" id="KW-1185">Reference proteome</keyword>
<reference evidence="3" key="1">
    <citation type="journal article" date="2017" name="Acta Aliment.">
        <title>Plant polysaccharide degrading enzyme system of Thermpbifida cellulosilytica TB100 revealed by de novo genome project data.</title>
        <authorList>
            <person name="Toth A."/>
            <person name="Baka E."/>
            <person name="Luzics S."/>
            <person name="Bata-Vidacs I."/>
            <person name="Nagy I."/>
            <person name="Balint B."/>
            <person name="Herceg R."/>
            <person name="Olasz F."/>
            <person name="Wilk T."/>
            <person name="Nagy T."/>
            <person name="Kriszt B."/>
            <person name="Nagy I."/>
            <person name="Kukolya J."/>
        </authorList>
    </citation>
    <scope>NUCLEOTIDE SEQUENCE [LARGE SCALE GENOMIC DNA]</scope>
    <source>
        <strain evidence="3">TB100</strain>
    </source>
</reference>
<dbReference type="OrthoDB" id="5422338at2"/>
<dbReference type="PATRIC" id="fig|665004.4.peg.3204"/>
<dbReference type="SUPFAM" id="SSF53474">
    <property type="entry name" value="alpha/beta-Hydrolases"/>
    <property type="match status" value="1"/>
</dbReference>
<dbReference type="InterPro" id="IPR000073">
    <property type="entry name" value="AB_hydrolase_1"/>
</dbReference>
<feature type="domain" description="AB hydrolase-1" evidence="1">
    <location>
        <begin position="39"/>
        <end position="290"/>
    </location>
</feature>
<dbReference type="STRING" id="665004.AC529_06710"/>
<sequence>MRLPDALRPPRPAGVLRVRSDDGTLLHAEVHGPEDAPTVVLSHGWACSTLFWTPVLRALGADLRVVLYDQRGHGRSEVPRRGGYGTTALADDLCAVLRATVARGTRAVVAGHSMGGMAVMAAAERPAFRSRTAAVLLASTGSRDLVSSALVLGGPLRRPARLRAALRRSALTVPLPLGPVTPLTRAGLRRVVMAADAPADTVDLCARIVHACRPVPRARWGAVLRDLDLTGPLRRLDVPARVLAGTADRLTPPLHAHRLAEALPACEDLVLLPGIGHMTPLEAPDRVAAVLRDLVRAHLAPGAAEGAAAAPARAG</sequence>
<dbReference type="InterPro" id="IPR029058">
    <property type="entry name" value="AB_hydrolase_fold"/>
</dbReference>
<keyword evidence="2" id="KW-0378">Hydrolase</keyword>
<dbReference type="InterPro" id="IPR050471">
    <property type="entry name" value="AB_hydrolase"/>
</dbReference>